<keyword evidence="1" id="KW-0175">Coiled coil</keyword>
<name>A0ABR3SEV2_9PEZI</name>
<evidence type="ECO:0000256" key="2">
    <source>
        <dbReference type="SAM" id="MobiDB-lite"/>
    </source>
</evidence>
<dbReference type="Proteomes" id="UP001521116">
    <property type="component" value="Unassembled WGS sequence"/>
</dbReference>
<evidence type="ECO:0000313" key="3">
    <source>
        <dbReference type="EMBL" id="KAL1618980.1"/>
    </source>
</evidence>
<feature type="coiled-coil region" evidence="1">
    <location>
        <begin position="50"/>
        <end position="77"/>
    </location>
</feature>
<accession>A0ABR3SEV2</accession>
<feature type="region of interest" description="Disordered" evidence="2">
    <location>
        <begin position="1"/>
        <end position="37"/>
    </location>
</feature>
<evidence type="ECO:0000313" key="4">
    <source>
        <dbReference type="Proteomes" id="UP001521116"/>
    </source>
</evidence>
<protein>
    <submittedName>
        <fullName evidence="3">Uncharacterized protein</fullName>
    </submittedName>
</protein>
<sequence length="101" mass="11690">MVDAMLKSTKQRRDAKRNALKNDYQASKTETRDSIDKNFSKHGKNVLIMHRGQLERLVELLERKEDIERQMAASVKTLEQAYLARAAELRAALNGRIEKLH</sequence>
<dbReference type="EMBL" id="JAJVDC020000196">
    <property type="protein sequence ID" value="KAL1618980.1"/>
    <property type="molecule type" value="Genomic_DNA"/>
</dbReference>
<reference evidence="3 4" key="1">
    <citation type="submission" date="2024-02" db="EMBL/GenBank/DDBJ databases">
        <title>De novo assembly and annotation of 12 fungi associated with fruit tree decline syndrome in Ontario, Canada.</title>
        <authorList>
            <person name="Sulman M."/>
            <person name="Ellouze W."/>
            <person name="Ilyukhin E."/>
        </authorList>
    </citation>
    <scope>NUCLEOTIDE SEQUENCE [LARGE SCALE GENOMIC DNA]</scope>
    <source>
        <strain evidence="3 4">M1-105</strain>
    </source>
</reference>
<comment type="caution">
    <text evidence="3">The sequence shown here is derived from an EMBL/GenBank/DDBJ whole genome shotgun (WGS) entry which is preliminary data.</text>
</comment>
<evidence type="ECO:0000256" key="1">
    <source>
        <dbReference type="SAM" id="Coils"/>
    </source>
</evidence>
<keyword evidence="4" id="KW-1185">Reference proteome</keyword>
<proteinExistence type="predicted"/>
<gene>
    <name evidence="3" type="ORF">SLS56_010298</name>
</gene>
<feature type="compositionally biased region" description="Basic residues" evidence="2">
    <location>
        <begin position="9"/>
        <end position="19"/>
    </location>
</feature>
<organism evidence="3 4">
    <name type="scientific">Neofusicoccum ribis</name>
    <dbReference type="NCBI Taxonomy" id="45134"/>
    <lineage>
        <taxon>Eukaryota</taxon>
        <taxon>Fungi</taxon>
        <taxon>Dikarya</taxon>
        <taxon>Ascomycota</taxon>
        <taxon>Pezizomycotina</taxon>
        <taxon>Dothideomycetes</taxon>
        <taxon>Dothideomycetes incertae sedis</taxon>
        <taxon>Botryosphaeriales</taxon>
        <taxon>Botryosphaeriaceae</taxon>
        <taxon>Neofusicoccum</taxon>
    </lineage>
</organism>